<proteinExistence type="predicted"/>
<dbReference type="Pfam" id="PF08268">
    <property type="entry name" value="FBA_3"/>
    <property type="match status" value="1"/>
</dbReference>
<dbReference type="Proteomes" id="UP000694251">
    <property type="component" value="Chromosome 9"/>
</dbReference>
<dbReference type="PANTHER" id="PTHR31111:SF128">
    <property type="entry name" value="F-BOX DOMAIN-CONTAINING PROTEIN"/>
    <property type="match status" value="1"/>
</dbReference>
<evidence type="ECO:0000259" key="1">
    <source>
        <dbReference type="SMART" id="SM00256"/>
    </source>
</evidence>
<gene>
    <name evidence="2" type="ORF">ISN44_As09g005360</name>
</gene>
<sequence length="371" mass="43129">MIRGQTSDSIPIDLITEILSRLPAKSIARCRCVSKLWTSIFDRPYFTKLFLTRSSARPRLFFAIKRADGWCFLTSPQPHSPYDKSSLVVVADFHIKFPGYMWPGFCGLNSGLIYFHHMLISEKDKDTVVPVPVICNPSTGQRMSLPNGNMKKGFLGFDPIGKQFKVLSVRLYDENQLPQVLTLGTGNVSWRKIHCPLKHYILYCEDGVCINGVLYYLGHRADLWYRVIVCFDVSSEKFNFIDEEFFRRWPRTKLINYMGKLGAIIYEYVAFGDTMMYLIKDVKKPEQRQHVYFFGKDTFVVDSSVSVTSTGDVVWLIYDTSKLFYVFYFNPIRNTHQRVEIQGFEVNHDAFANRRNVRVFVDHVEDLNFIK</sequence>
<evidence type="ECO:0000313" key="2">
    <source>
        <dbReference type="EMBL" id="KAG7572143.1"/>
    </source>
</evidence>
<dbReference type="AlphaFoldDB" id="A0A8T2AEH5"/>
<organism evidence="2 3">
    <name type="scientific">Arabidopsis suecica</name>
    <name type="common">Swedish thale-cress</name>
    <name type="synonym">Cardaminopsis suecica</name>
    <dbReference type="NCBI Taxonomy" id="45249"/>
    <lineage>
        <taxon>Eukaryota</taxon>
        <taxon>Viridiplantae</taxon>
        <taxon>Streptophyta</taxon>
        <taxon>Embryophyta</taxon>
        <taxon>Tracheophyta</taxon>
        <taxon>Spermatophyta</taxon>
        <taxon>Magnoliopsida</taxon>
        <taxon>eudicotyledons</taxon>
        <taxon>Gunneridae</taxon>
        <taxon>Pentapetalae</taxon>
        <taxon>rosids</taxon>
        <taxon>malvids</taxon>
        <taxon>Brassicales</taxon>
        <taxon>Brassicaceae</taxon>
        <taxon>Camelineae</taxon>
        <taxon>Arabidopsis</taxon>
    </lineage>
</organism>
<feature type="domain" description="F-box" evidence="1">
    <location>
        <begin position="10"/>
        <end position="50"/>
    </location>
</feature>
<dbReference type="InterPro" id="IPR017451">
    <property type="entry name" value="F-box-assoc_interact_dom"/>
</dbReference>
<protein>
    <submittedName>
        <fullName evidence="2">F-box associated interaction domain</fullName>
    </submittedName>
</protein>
<keyword evidence="3" id="KW-1185">Reference proteome</keyword>
<comment type="caution">
    <text evidence="2">The sequence shown here is derived from an EMBL/GenBank/DDBJ whole genome shotgun (WGS) entry which is preliminary data.</text>
</comment>
<dbReference type="SMART" id="SM00256">
    <property type="entry name" value="FBOX"/>
    <property type="match status" value="1"/>
</dbReference>
<dbReference type="EMBL" id="JAEFBJ010000009">
    <property type="protein sequence ID" value="KAG7572143.1"/>
    <property type="molecule type" value="Genomic_DNA"/>
</dbReference>
<dbReference type="NCBIfam" id="TIGR01640">
    <property type="entry name" value="F_box_assoc_1"/>
    <property type="match status" value="1"/>
</dbReference>
<accession>A0A8T2AEH5</accession>
<reference evidence="2 3" key="1">
    <citation type="submission" date="2020-12" db="EMBL/GenBank/DDBJ databases">
        <title>Concerted genomic and epigenomic changes stabilize Arabidopsis allopolyploids.</title>
        <authorList>
            <person name="Chen Z."/>
        </authorList>
    </citation>
    <scope>NUCLEOTIDE SEQUENCE [LARGE SCALE GENOMIC DNA]</scope>
    <source>
        <strain evidence="2">As9502</strain>
        <tissue evidence="2">Leaf</tissue>
    </source>
</reference>
<dbReference type="InterPro" id="IPR013187">
    <property type="entry name" value="F-box-assoc_dom_typ3"/>
</dbReference>
<name>A0A8T2AEH5_ARASU</name>
<dbReference type="InterPro" id="IPR001810">
    <property type="entry name" value="F-box_dom"/>
</dbReference>
<dbReference type="Pfam" id="PF00646">
    <property type="entry name" value="F-box"/>
    <property type="match status" value="1"/>
</dbReference>
<dbReference type="CDD" id="cd22157">
    <property type="entry name" value="F-box_AtFBW1-like"/>
    <property type="match status" value="1"/>
</dbReference>
<dbReference type="PANTHER" id="PTHR31111">
    <property type="entry name" value="BNAA05G37150D PROTEIN-RELATED"/>
    <property type="match status" value="1"/>
</dbReference>
<dbReference type="OrthoDB" id="5319261at2759"/>
<evidence type="ECO:0000313" key="3">
    <source>
        <dbReference type="Proteomes" id="UP000694251"/>
    </source>
</evidence>